<dbReference type="GO" id="GO:0009103">
    <property type="term" value="P:lipopolysaccharide biosynthetic process"/>
    <property type="evidence" value="ECO:0007669"/>
    <property type="project" value="TreeGrafter"/>
</dbReference>
<dbReference type="Pfam" id="PF00534">
    <property type="entry name" value="Glycos_transf_1"/>
    <property type="match status" value="1"/>
</dbReference>
<dbReference type="Proteomes" id="UP000230557">
    <property type="component" value="Unassembled WGS sequence"/>
</dbReference>
<dbReference type="PANTHER" id="PTHR46401:SF2">
    <property type="entry name" value="GLYCOSYLTRANSFERASE WBBK-RELATED"/>
    <property type="match status" value="1"/>
</dbReference>
<dbReference type="SUPFAM" id="SSF53756">
    <property type="entry name" value="UDP-Glycosyltransferase/glycogen phosphorylase"/>
    <property type="match status" value="1"/>
</dbReference>
<accession>A0A2H0VEZ6</accession>
<evidence type="ECO:0000313" key="4">
    <source>
        <dbReference type="EMBL" id="PIR97672.1"/>
    </source>
</evidence>
<keyword evidence="1 4" id="KW-0808">Transferase</keyword>
<dbReference type="AlphaFoldDB" id="A0A2H0VEZ6"/>
<proteinExistence type="predicted"/>
<protein>
    <submittedName>
        <fullName evidence="4">Glycosyltransferase family 1 protein</fullName>
    </submittedName>
</protein>
<gene>
    <name evidence="4" type="ORF">COT91_00105</name>
</gene>
<dbReference type="GO" id="GO:0016757">
    <property type="term" value="F:glycosyltransferase activity"/>
    <property type="evidence" value="ECO:0007669"/>
    <property type="project" value="InterPro"/>
</dbReference>
<sequence>MRIGIDCRTILNPEAGNRAGVAQYTYQLVKTLLKIDKLDEFVLFFDHRARGVVKEFLEPNTKIRFFTFSEYKKYLPFFYSHVLTASNIGHEKLDVYHSPANIIPFRYNGKFCVTVHDLAIYRRPDLFPSGQGFSVKYLVPRSINNAAKIIAVSESTKKDVEIFFKVDPKKIKVIYEGVDHDRFVPGDKTEKLPEDLKRKYKISQQYILFVGTLEPRKNLIRLLEAYYQLTQKSLEFKDHYQLVLVGSKGWLYDEIFEEVENRNLQNNVVFPGYLVASDLPKLYAHATAFVYPSLYEGFGLPVLEAMASGTPVITSSVSSMPEIAKDAGLLVDPLDVEGLANAMEKIITDKSLQAELSEKGKKRSEKFSWEKCARETLEIYREVGKKA</sequence>
<name>A0A2H0VEZ6_9BACT</name>
<dbReference type="InterPro" id="IPR001296">
    <property type="entry name" value="Glyco_trans_1"/>
</dbReference>
<dbReference type="Pfam" id="PF13439">
    <property type="entry name" value="Glyco_transf_4"/>
    <property type="match status" value="1"/>
</dbReference>
<dbReference type="InterPro" id="IPR028098">
    <property type="entry name" value="Glyco_trans_4-like_N"/>
</dbReference>
<evidence type="ECO:0000259" key="2">
    <source>
        <dbReference type="Pfam" id="PF00534"/>
    </source>
</evidence>
<feature type="domain" description="Glycosyl transferase family 1" evidence="2">
    <location>
        <begin position="202"/>
        <end position="363"/>
    </location>
</feature>
<organism evidence="4 5">
    <name type="scientific">Candidatus Doudnabacteria bacterium CG10_big_fil_rev_8_21_14_0_10_41_10</name>
    <dbReference type="NCBI Taxonomy" id="1974551"/>
    <lineage>
        <taxon>Bacteria</taxon>
        <taxon>Candidatus Doudnaibacteriota</taxon>
    </lineage>
</organism>
<dbReference type="PANTHER" id="PTHR46401">
    <property type="entry name" value="GLYCOSYLTRANSFERASE WBBK-RELATED"/>
    <property type="match status" value="1"/>
</dbReference>
<dbReference type="FunFam" id="3.40.50.2000:FF:000119">
    <property type="entry name" value="Glycosyl transferase group 1"/>
    <property type="match status" value="1"/>
</dbReference>
<evidence type="ECO:0000256" key="1">
    <source>
        <dbReference type="ARBA" id="ARBA00022679"/>
    </source>
</evidence>
<comment type="caution">
    <text evidence="4">The sequence shown here is derived from an EMBL/GenBank/DDBJ whole genome shotgun (WGS) entry which is preliminary data.</text>
</comment>
<evidence type="ECO:0000313" key="5">
    <source>
        <dbReference type="Proteomes" id="UP000230557"/>
    </source>
</evidence>
<dbReference type="Gene3D" id="3.40.50.2000">
    <property type="entry name" value="Glycogen Phosphorylase B"/>
    <property type="match status" value="2"/>
</dbReference>
<reference evidence="5" key="1">
    <citation type="submission" date="2017-09" db="EMBL/GenBank/DDBJ databases">
        <title>Depth-based differentiation of microbial function through sediment-hosted aquifers and enrichment of novel symbionts in the deep terrestrial subsurface.</title>
        <authorList>
            <person name="Probst A.J."/>
            <person name="Ladd B."/>
            <person name="Jarett J.K."/>
            <person name="Geller-Mcgrath D.E."/>
            <person name="Sieber C.M.K."/>
            <person name="Emerson J.B."/>
            <person name="Anantharaman K."/>
            <person name="Thomas B.C."/>
            <person name="Malmstrom R."/>
            <person name="Stieglmeier M."/>
            <person name="Klingl A."/>
            <person name="Woyke T."/>
            <person name="Ryan C.M."/>
            <person name="Banfield J.F."/>
        </authorList>
    </citation>
    <scope>NUCLEOTIDE SEQUENCE [LARGE SCALE GENOMIC DNA]</scope>
</reference>
<feature type="domain" description="Glycosyltransferase subfamily 4-like N-terminal" evidence="3">
    <location>
        <begin position="20"/>
        <end position="182"/>
    </location>
</feature>
<dbReference type="CDD" id="cd03809">
    <property type="entry name" value="GT4_MtfB-like"/>
    <property type="match status" value="1"/>
</dbReference>
<dbReference type="EMBL" id="PFAJ01000003">
    <property type="protein sequence ID" value="PIR97672.1"/>
    <property type="molecule type" value="Genomic_DNA"/>
</dbReference>
<evidence type="ECO:0000259" key="3">
    <source>
        <dbReference type="Pfam" id="PF13439"/>
    </source>
</evidence>